<keyword evidence="10" id="KW-1185">Reference proteome</keyword>
<evidence type="ECO:0000256" key="4">
    <source>
        <dbReference type="ARBA" id="ARBA00022825"/>
    </source>
</evidence>
<dbReference type="Proteomes" id="UP000605992">
    <property type="component" value="Unassembled WGS sequence"/>
</dbReference>
<dbReference type="InterPro" id="IPR000209">
    <property type="entry name" value="Peptidase_S8/S53_dom"/>
</dbReference>
<dbReference type="RefSeq" id="WP_203947145.1">
    <property type="nucleotide sequence ID" value="NZ_BOOR01000043.1"/>
</dbReference>
<dbReference type="InterPro" id="IPR036852">
    <property type="entry name" value="Peptidase_S8/S53_dom_sf"/>
</dbReference>
<dbReference type="Pfam" id="PF00082">
    <property type="entry name" value="Peptidase_S8"/>
    <property type="match status" value="1"/>
</dbReference>
<dbReference type="AlphaFoldDB" id="A0A8J3XXT0"/>
<feature type="transmembrane region" description="Helical" evidence="6">
    <location>
        <begin position="371"/>
        <end position="392"/>
    </location>
</feature>
<comment type="similarity">
    <text evidence="1 5">Belongs to the peptidase S8 family.</text>
</comment>
<dbReference type="GO" id="GO:0004252">
    <property type="term" value="F:serine-type endopeptidase activity"/>
    <property type="evidence" value="ECO:0007669"/>
    <property type="project" value="InterPro"/>
</dbReference>
<dbReference type="PROSITE" id="PS51892">
    <property type="entry name" value="SUBTILASE"/>
    <property type="match status" value="1"/>
</dbReference>
<keyword evidence="6" id="KW-1133">Transmembrane helix</keyword>
<sequence length="395" mass="38837">MLRPAAFGGVLLAATFAVAVAAPALPASAAPAYAPGSGGEGWALDAINAREAWKTTKGAGVTVALLGAERPDGDVPELKGRVTHGPDLTGALFGDDIAMPGNDTTAAASLIAGNGGSGVAPEARILSVPVAAAEPDGADATDPETGVGGGAQDSSLARGIRYAASHGASVICITIAGYGVDRADREAVSYALSQGAVLVAAAGDGGQSVYAKQNDTSYWRFPAGYPGVIGVASVDSEGRRAGFSSDNLSILVAAPGADVPVVLAGGRHGTVSGTGASSALVAGTAALIKAKYPGLAPELVSRALTSTSRPHPAAGYDEKVGFGEVDAAAAVAKAAELVGYGPAVPVQDDAHFGKGPLSEGPMRPGPDPVRLWIYGVAALLGLGGFGVAVVALSRR</sequence>
<protein>
    <submittedName>
        <fullName evidence="9">Type VII secretion-associated serine protease</fullName>
    </submittedName>
</protein>
<evidence type="ECO:0000259" key="8">
    <source>
        <dbReference type="Pfam" id="PF00082"/>
    </source>
</evidence>
<proteinExistence type="inferred from homology"/>
<keyword evidence="2 9" id="KW-0645">Protease</keyword>
<evidence type="ECO:0000256" key="6">
    <source>
        <dbReference type="SAM" id="Phobius"/>
    </source>
</evidence>
<keyword evidence="4" id="KW-0720">Serine protease</keyword>
<dbReference type="Gene3D" id="3.40.50.200">
    <property type="entry name" value="Peptidase S8/S53 domain"/>
    <property type="match status" value="1"/>
</dbReference>
<feature type="chain" id="PRO_5035319126" evidence="7">
    <location>
        <begin position="30"/>
        <end position="395"/>
    </location>
</feature>
<comment type="caution">
    <text evidence="5">Lacks conserved residue(s) required for the propagation of feature annotation.</text>
</comment>
<feature type="domain" description="Peptidase S8/S53" evidence="8">
    <location>
        <begin position="105"/>
        <end position="323"/>
    </location>
</feature>
<feature type="signal peptide" evidence="7">
    <location>
        <begin position="1"/>
        <end position="29"/>
    </location>
</feature>
<dbReference type="PANTHER" id="PTHR43806:SF11">
    <property type="entry name" value="CEREVISIN-RELATED"/>
    <property type="match status" value="1"/>
</dbReference>
<gene>
    <name evidence="9" type="ORF">Pth03_54080</name>
</gene>
<evidence type="ECO:0000256" key="5">
    <source>
        <dbReference type="PROSITE-ProRule" id="PRU01240"/>
    </source>
</evidence>
<evidence type="ECO:0000256" key="3">
    <source>
        <dbReference type="ARBA" id="ARBA00022801"/>
    </source>
</evidence>
<dbReference type="InterPro" id="IPR050131">
    <property type="entry name" value="Peptidase_S8_subtilisin-like"/>
</dbReference>
<reference evidence="9" key="1">
    <citation type="submission" date="2021-01" db="EMBL/GenBank/DDBJ databases">
        <title>Whole genome shotgun sequence of Planotetraspora thailandica NBRC 104271.</title>
        <authorList>
            <person name="Komaki H."/>
            <person name="Tamura T."/>
        </authorList>
    </citation>
    <scope>NUCLEOTIDE SEQUENCE</scope>
    <source>
        <strain evidence="9">NBRC 104271</strain>
    </source>
</reference>
<evidence type="ECO:0000313" key="10">
    <source>
        <dbReference type="Proteomes" id="UP000605992"/>
    </source>
</evidence>
<dbReference type="PANTHER" id="PTHR43806">
    <property type="entry name" value="PEPTIDASE S8"/>
    <property type="match status" value="1"/>
</dbReference>
<comment type="caution">
    <text evidence="9">The sequence shown here is derived from an EMBL/GenBank/DDBJ whole genome shotgun (WGS) entry which is preliminary data.</text>
</comment>
<dbReference type="GO" id="GO:0006508">
    <property type="term" value="P:proteolysis"/>
    <property type="evidence" value="ECO:0007669"/>
    <property type="project" value="UniProtKB-KW"/>
</dbReference>
<keyword evidence="3" id="KW-0378">Hydrolase</keyword>
<keyword evidence="6" id="KW-0472">Membrane</keyword>
<organism evidence="9 10">
    <name type="scientific">Planotetraspora thailandica</name>
    <dbReference type="NCBI Taxonomy" id="487172"/>
    <lineage>
        <taxon>Bacteria</taxon>
        <taxon>Bacillati</taxon>
        <taxon>Actinomycetota</taxon>
        <taxon>Actinomycetes</taxon>
        <taxon>Streptosporangiales</taxon>
        <taxon>Streptosporangiaceae</taxon>
        <taxon>Planotetraspora</taxon>
    </lineage>
</organism>
<evidence type="ECO:0000256" key="7">
    <source>
        <dbReference type="SAM" id="SignalP"/>
    </source>
</evidence>
<evidence type="ECO:0000313" key="9">
    <source>
        <dbReference type="EMBL" id="GII57019.1"/>
    </source>
</evidence>
<name>A0A8J3XXT0_9ACTN</name>
<evidence type="ECO:0000256" key="2">
    <source>
        <dbReference type="ARBA" id="ARBA00022670"/>
    </source>
</evidence>
<keyword evidence="6" id="KW-0812">Transmembrane</keyword>
<dbReference type="EMBL" id="BOOR01000043">
    <property type="protein sequence ID" value="GII57019.1"/>
    <property type="molecule type" value="Genomic_DNA"/>
</dbReference>
<accession>A0A8J3XXT0</accession>
<dbReference type="SUPFAM" id="SSF52743">
    <property type="entry name" value="Subtilisin-like"/>
    <property type="match status" value="1"/>
</dbReference>
<keyword evidence="7" id="KW-0732">Signal</keyword>
<evidence type="ECO:0000256" key="1">
    <source>
        <dbReference type="ARBA" id="ARBA00011073"/>
    </source>
</evidence>